<dbReference type="Pfam" id="PF07686">
    <property type="entry name" value="V-set"/>
    <property type="match status" value="1"/>
</dbReference>
<protein>
    <recommendedName>
        <fullName evidence="2">Immunoglobulin V-set domain-containing protein</fullName>
    </recommendedName>
</protein>
<reference evidence="3" key="2">
    <citation type="submission" date="2025-08" db="UniProtKB">
        <authorList>
            <consortium name="Ensembl"/>
        </authorList>
    </citation>
    <scope>IDENTIFICATION</scope>
</reference>
<evidence type="ECO:0000313" key="3">
    <source>
        <dbReference type="Ensembl" id="ENSATEP00000075368.1"/>
    </source>
</evidence>
<name>A0AAQ6IP38_ANATE</name>
<reference evidence="3 4" key="1">
    <citation type="submission" date="2021-04" db="EMBL/GenBank/DDBJ databases">
        <authorList>
            <consortium name="Wellcome Sanger Institute Data Sharing"/>
        </authorList>
    </citation>
    <scope>NUCLEOTIDE SEQUENCE [LARGE SCALE GENOMIC DNA]</scope>
</reference>
<accession>A0AAQ6IP38</accession>
<organism evidence="3 4">
    <name type="scientific">Anabas testudineus</name>
    <name type="common">Climbing perch</name>
    <name type="synonym">Anthias testudineus</name>
    <dbReference type="NCBI Taxonomy" id="64144"/>
    <lineage>
        <taxon>Eukaryota</taxon>
        <taxon>Metazoa</taxon>
        <taxon>Chordata</taxon>
        <taxon>Craniata</taxon>
        <taxon>Vertebrata</taxon>
        <taxon>Euteleostomi</taxon>
        <taxon>Actinopterygii</taxon>
        <taxon>Neopterygii</taxon>
        <taxon>Teleostei</taxon>
        <taxon>Neoteleostei</taxon>
        <taxon>Acanthomorphata</taxon>
        <taxon>Anabantaria</taxon>
        <taxon>Anabantiformes</taxon>
        <taxon>Anabantoidei</taxon>
        <taxon>Anabantidae</taxon>
        <taxon>Anabas</taxon>
    </lineage>
</organism>
<dbReference type="PANTHER" id="PTHR46484:SF1">
    <property type="entry name" value="SCHWANN CELL MYELIN PROTEIN-RELATED"/>
    <property type="match status" value="1"/>
</dbReference>
<evidence type="ECO:0000313" key="4">
    <source>
        <dbReference type="Proteomes" id="UP000265040"/>
    </source>
</evidence>
<dbReference type="Proteomes" id="UP000265040">
    <property type="component" value="Chromosome 16"/>
</dbReference>
<dbReference type="InterPro" id="IPR036179">
    <property type="entry name" value="Ig-like_dom_sf"/>
</dbReference>
<dbReference type="SUPFAM" id="SSF48726">
    <property type="entry name" value="Immunoglobulin"/>
    <property type="match status" value="1"/>
</dbReference>
<reference evidence="3" key="3">
    <citation type="submission" date="2025-09" db="UniProtKB">
        <authorList>
            <consortium name="Ensembl"/>
        </authorList>
    </citation>
    <scope>IDENTIFICATION</scope>
</reference>
<evidence type="ECO:0000259" key="2">
    <source>
        <dbReference type="Pfam" id="PF07686"/>
    </source>
</evidence>
<feature type="signal peptide" evidence="1">
    <location>
        <begin position="1"/>
        <end position="22"/>
    </location>
</feature>
<dbReference type="Ensembl" id="ENSATET00000078412.1">
    <property type="protein sequence ID" value="ENSATEP00000075368.1"/>
    <property type="gene ID" value="ENSATEG00000032121.1"/>
</dbReference>
<dbReference type="GeneTree" id="ENSGT00940000172771"/>
<keyword evidence="4" id="KW-1185">Reference proteome</keyword>
<feature type="domain" description="Immunoglobulin V-set" evidence="2">
    <location>
        <begin position="26"/>
        <end position="101"/>
    </location>
</feature>
<dbReference type="InterPro" id="IPR013106">
    <property type="entry name" value="Ig_V-set"/>
</dbReference>
<evidence type="ECO:0000256" key="1">
    <source>
        <dbReference type="SAM" id="SignalP"/>
    </source>
</evidence>
<proteinExistence type="predicted"/>
<dbReference type="AlphaFoldDB" id="A0AAQ6IP38"/>
<feature type="chain" id="PRO_5043355517" description="Immunoglobulin V-set domain-containing protein" evidence="1">
    <location>
        <begin position="23"/>
        <end position="132"/>
    </location>
</feature>
<dbReference type="InterPro" id="IPR013783">
    <property type="entry name" value="Ig-like_fold"/>
</dbReference>
<dbReference type="Gene3D" id="2.60.40.10">
    <property type="entry name" value="Immunoglobulins"/>
    <property type="match status" value="1"/>
</dbReference>
<dbReference type="PANTHER" id="PTHR46484">
    <property type="entry name" value="SI:CH211-171H4.5-RELATED"/>
    <property type="match status" value="1"/>
</dbReference>
<keyword evidence="1" id="KW-0732">Signal</keyword>
<sequence length="132" mass="15029">MFFFVLLLSTHKGILLLQQVRGSIITVPQKITAVEGSCVVVPCQTKPYSRVIWYQYHRLHYPVVYASSNVAEQFKGRTSLLGKAAEGDCSLMINDVRSDDNNLQIYAWIYPESDSNKKFYDQTVTITVGKYL</sequence>